<keyword evidence="3" id="KW-1185">Reference proteome</keyword>
<dbReference type="EMBL" id="MKIE01000002">
    <property type="protein sequence ID" value="OHW62928.1"/>
    <property type="molecule type" value="Genomic_DNA"/>
</dbReference>
<keyword evidence="1" id="KW-0812">Transmembrane</keyword>
<evidence type="ECO:0000256" key="1">
    <source>
        <dbReference type="SAM" id="Phobius"/>
    </source>
</evidence>
<reference evidence="2 3" key="1">
    <citation type="submission" date="2016-09" db="EMBL/GenBank/DDBJ databases">
        <title>Genome sequence of Eubacterium angustum.</title>
        <authorList>
            <person name="Poehlein A."/>
            <person name="Daniel R."/>
        </authorList>
    </citation>
    <scope>NUCLEOTIDE SEQUENCE [LARGE SCALE GENOMIC DNA]</scope>
    <source>
        <strain evidence="2 3">DSM 1989</strain>
    </source>
</reference>
<keyword evidence="1" id="KW-1133">Transmembrane helix</keyword>
<accession>A0A1S1V8K7</accession>
<organism evidence="2 3">
    <name type="scientific">Andreesenia angusta</name>
    <dbReference type="NCBI Taxonomy" id="39480"/>
    <lineage>
        <taxon>Bacteria</taxon>
        <taxon>Bacillati</taxon>
        <taxon>Bacillota</taxon>
        <taxon>Tissierellia</taxon>
        <taxon>Tissierellales</taxon>
        <taxon>Gottschalkiaceae</taxon>
        <taxon>Andreesenia</taxon>
    </lineage>
</organism>
<keyword evidence="1" id="KW-0472">Membrane</keyword>
<dbReference type="AlphaFoldDB" id="A0A1S1V8K7"/>
<dbReference type="Proteomes" id="UP000180254">
    <property type="component" value="Unassembled WGS sequence"/>
</dbReference>
<evidence type="ECO:0000313" key="2">
    <source>
        <dbReference type="EMBL" id="OHW62928.1"/>
    </source>
</evidence>
<sequence length="29" mass="3180">MALKVLTGIIVVAIAVTVWRIGLEKREEA</sequence>
<comment type="caution">
    <text evidence="2">The sequence shown here is derived from an EMBL/GenBank/DDBJ whole genome shotgun (WGS) entry which is preliminary data.</text>
</comment>
<feature type="transmembrane region" description="Helical" evidence="1">
    <location>
        <begin position="6"/>
        <end position="23"/>
    </location>
</feature>
<gene>
    <name evidence="2" type="ORF">EUAN_07120</name>
</gene>
<protein>
    <submittedName>
        <fullName evidence="2">Uncharacterized protein</fullName>
    </submittedName>
</protein>
<name>A0A1S1V8K7_9FIRM</name>
<proteinExistence type="predicted"/>
<evidence type="ECO:0000313" key="3">
    <source>
        <dbReference type="Proteomes" id="UP000180254"/>
    </source>
</evidence>